<organism evidence="1 2">
    <name type="scientific">Solibaculum mannosilyticum</name>
    <dbReference type="NCBI Taxonomy" id="2780922"/>
    <lineage>
        <taxon>Bacteria</taxon>
        <taxon>Bacillati</taxon>
        <taxon>Bacillota</taxon>
        <taxon>Clostridia</taxon>
        <taxon>Eubacteriales</taxon>
        <taxon>Oscillospiraceae</taxon>
        <taxon>Solibaculum</taxon>
    </lineage>
</organism>
<dbReference type="KEGG" id="sman:C12CBH8_15620"/>
<evidence type="ECO:0000313" key="2">
    <source>
        <dbReference type="Proteomes" id="UP000593890"/>
    </source>
</evidence>
<dbReference type="AlphaFoldDB" id="A0A7I8D6S5"/>
<dbReference type="EMBL" id="AP023321">
    <property type="protein sequence ID" value="BCI60923.1"/>
    <property type="molecule type" value="Genomic_DNA"/>
</dbReference>
<gene>
    <name evidence="1" type="ORF">C12CBH8_15620</name>
</gene>
<reference evidence="2" key="1">
    <citation type="submission" date="2020-07" db="EMBL/GenBank/DDBJ databases">
        <title>Complete genome sequencing of Clostridia bacterium strain 12CBH8.</title>
        <authorList>
            <person name="Sakamoto M."/>
            <person name="Murakami T."/>
            <person name="Mori H."/>
        </authorList>
    </citation>
    <scope>NUCLEOTIDE SEQUENCE [LARGE SCALE GENOMIC DNA]</scope>
    <source>
        <strain evidence="2">12CBH8</strain>
    </source>
</reference>
<accession>A0A7I8D6S5</accession>
<proteinExistence type="predicted"/>
<name>A0A7I8D6S5_9FIRM</name>
<keyword evidence="2" id="KW-1185">Reference proteome</keyword>
<evidence type="ECO:0000313" key="1">
    <source>
        <dbReference type="EMBL" id="BCI60923.1"/>
    </source>
</evidence>
<sequence length="58" mass="6874">MMNQNTCDLNKLLQQDQNANQFFCSLPEYVQETIRERGQNIHCADDLHRYAENLLECI</sequence>
<dbReference type="Proteomes" id="UP000593890">
    <property type="component" value="Chromosome"/>
</dbReference>
<protein>
    <submittedName>
        <fullName evidence="1">Uncharacterized protein</fullName>
    </submittedName>
</protein>